<keyword evidence="4" id="KW-1185">Reference proteome</keyword>
<dbReference type="Proteomes" id="UP000005744">
    <property type="component" value="Unassembled WGS sequence"/>
</dbReference>
<evidence type="ECO:0000259" key="2">
    <source>
        <dbReference type="Pfam" id="PF14317"/>
    </source>
</evidence>
<evidence type="ECO:0000313" key="4">
    <source>
        <dbReference type="Proteomes" id="UP000005744"/>
    </source>
</evidence>
<dbReference type="STRING" id="395493.BegalDRAFT_1858"/>
<feature type="transmembrane region" description="Helical" evidence="1">
    <location>
        <begin position="51"/>
        <end position="73"/>
    </location>
</feature>
<proteinExistence type="predicted"/>
<name>I3CGI9_9GAMM</name>
<dbReference type="Pfam" id="PF14317">
    <property type="entry name" value="YcxB"/>
    <property type="match status" value="1"/>
</dbReference>
<dbReference type="OrthoDB" id="8812134at2"/>
<protein>
    <recommendedName>
        <fullName evidence="2">YcxB-like C-terminal domain-containing protein</fullName>
    </recommendedName>
</protein>
<dbReference type="InterPro" id="IPR025588">
    <property type="entry name" value="YcxB-like_C"/>
</dbReference>
<dbReference type="AlphaFoldDB" id="I3CGI9"/>
<evidence type="ECO:0000256" key="1">
    <source>
        <dbReference type="SAM" id="Phobius"/>
    </source>
</evidence>
<feature type="transmembrane region" description="Helical" evidence="1">
    <location>
        <begin position="21"/>
        <end position="45"/>
    </location>
</feature>
<keyword evidence="1" id="KW-1133">Transmembrane helix</keyword>
<dbReference type="HOGENOM" id="CLU_1607638_0_0_6"/>
<keyword evidence="1" id="KW-0812">Transmembrane</keyword>
<feature type="domain" description="YcxB-like C-terminal" evidence="2">
    <location>
        <begin position="94"/>
        <end position="150"/>
    </location>
</feature>
<sequence length="165" mass="19115">MSYQIEVHYNRAMIRYALNRFMLQRIGVWTLLLTIAALFCMPILLIFWNNLILLMFTIGLWLGVSLWGIIYLLRLRQSELILSKMSCPVAQMTFTPQHVIVSSSLGSSELKWLAFDEILQFKQAWLLIYARSGYINIPVQAMSDELRAFILACFKQAHAQQAPLK</sequence>
<accession>I3CGI9</accession>
<reference evidence="3 4" key="1">
    <citation type="submission" date="2011-11" db="EMBL/GenBank/DDBJ databases">
        <title>Improved High-Quality Draft sequence of Beggiatoa alba B18lD.</title>
        <authorList>
            <consortium name="US DOE Joint Genome Institute"/>
            <person name="Lucas S."/>
            <person name="Han J."/>
            <person name="Lapidus A."/>
            <person name="Cheng J.-F."/>
            <person name="Goodwin L."/>
            <person name="Pitluck S."/>
            <person name="Peters L."/>
            <person name="Mikhailova N."/>
            <person name="Held B."/>
            <person name="Detter J.C."/>
            <person name="Han C."/>
            <person name="Tapia R."/>
            <person name="Land M."/>
            <person name="Hauser L."/>
            <person name="Kyrpides N."/>
            <person name="Ivanova N."/>
            <person name="Pagani I."/>
            <person name="Samuel K."/>
            <person name="Teske A."/>
            <person name="Mueller J."/>
            <person name="Woyke T."/>
        </authorList>
    </citation>
    <scope>NUCLEOTIDE SEQUENCE [LARGE SCALE GENOMIC DNA]</scope>
    <source>
        <strain evidence="3 4">B18LD</strain>
    </source>
</reference>
<dbReference type="RefSeq" id="WP_002685928.1">
    <property type="nucleotide sequence ID" value="NZ_JH600070.1"/>
</dbReference>
<dbReference type="EMBL" id="JH600070">
    <property type="protein sequence ID" value="EIJ42732.1"/>
    <property type="molecule type" value="Genomic_DNA"/>
</dbReference>
<organism evidence="3 4">
    <name type="scientific">Beggiatoa alba B18LD</name>
    <dbReference type="NCBI Taxonomy" id="395493"/>
    <lineage>
        <taxon>Bacteria</taxon>
        <taxon>Pseudomonadati</taxon>
        <taxon>Pseudomonadota</taxon>
        <taxon>Gammaproteobacteria</taxon>
        <taxon>Thiotrichales</taxon>
        <taxon>Thiotrichaceae</taxon>
        <taxon>Beggiatoa</taxon>
    </lineage>
</organism>
<gene>
    <name evidence="3" type="ORF">BegalDRAFT_1858</name>
</gene>
<evidence type="ECO:0000313" key="3">
    <source>
        <dbReference type="EMBL" id="EIJ42732.1"/>
    </source>
</evidence>
<keyword evidence="1" id="KW-0472">Membrane</keyword>